<comment type="caution">
    <text evidence="1">The sequence shown here is derived from an EMBL/GenBank/DDBJ whole genome shotgun (WGS) entry which is preliminary data.</text>
</comment>
<dbReference type="EMBL" id="ACHB01000052">
    <property type="protein sequence ID" value="EEI92139.1"/>
    <property type="molecule type" value="Genomic_DNA"/>
</dbReference>
<dbReference type="RefSeq" id="WP_003010644.1">
    <property type="nucleotide sequence ID" value="NZ_GG668633.1"/>
</dbReference>
<sequence length="191" mass="22568">MKEDKIFLEIARQYFNDKVLYEDTIEYQRLLEKVAEGRENVTLQKKLSELISSIISSSEFIIEDVTRFGGLDRSYVYRIENLSLSTKERICDTIICVSFLAPYYCIYQRETIIYYDKNGERGHQSYNLNLDEFSFVSSDSLIEIRKLLDNMEYTEVKGDQIIMPLPYFYTVGIPHEEFTLFTALFKNLMEV</sequence>
<gene>
    <name evidence="1" type="ORF">HMPREF0765_2292</name>
</gene>
<evidence type="ECO:0000313" key="1">
    <source>
        <dbReference type="EMBL" id="EEI92139.1"/>
    </source>
</evidence>
<dbReference type="HOGENOM" id="CLU_1420654_0_0_10"/>
<dbReference type="Proteomes" id="UP000006241">
    <property type="component" value="Unassembled WGS sequence"/>
</dbReference>
<name>C2FY86_SPHSI</name>
<proteinExistence type="predicted"/>
<accession>C2FY86</accession>
<dbReference type="AlphaFoldDB" id="C2FY86"/>
<organism evidence="1 2">
    <name type="scientific">Sphingobacterium spiritivorum ATCC 33300</name>
    <dbReference type="NCBI Taxonomy" id="525372"/>
    <lineage>
        <taxon>Bacteria</taxon>
        <taxon>Pseudomonadati</taxon>
        <taxon>Bacteroidota</taxon>
        <taxon>Sphingobacteriia</taxon>
        <taxon>Sphingobacteriales</taxon>
        <taxon>Sphingobacteriaceae</taxon>
        <taxon>Sphingobacterium</taxon>
    </lineage>
</organism>
<reference evidence="1 2" key="1">
    <citation type="submission" date="2009-01" db="EMBL/GenBank/DDBJ databases">
        <authorList>
            <person name="Qin X."/>
            <person name="Bachman B."/>
            <person name="Battles P."/>
            <person name="Bell A."/>
            <person name="Bess C."/>
            <person name="Bickham C."/>
            <person name="Chaboub L."/>
            <person name="Chen D."/>
            <person name="Coyle M."/>
            <person name="Deiros D.R."/>
            <person name="Dinh H."/>
            <person name="Forbes L."/>
            <person name="Fowler G."/>
            <person name="Francisco L."/>
            <person name="Fu Q."/>
            <person name="Gubbala S."/>
            <person name="Hale W."/>
            <person name="Han Y."/>
            <person name="Hemphill L."/>
            <person name="Highlander S.K."/>
            <person name="Hirani K."/>
            <person name="Hogues M."/>
            <person name="Jackson L."/>
            <person name="Jakkamsetti A."/>
            <person name="Javaid M."/>
            <person name="Jiang H."/>
            <person name="Korchina V."/>
            <person name="Kovar C."/>
            <person name="Lara F."/>
            <person name="Lee S."/>
            <person name="Mata R."/>
            <person name="Mathew T."/>
            <person name="Moen C."/>
            <person name="Morales K."/>
            <person name="Munidasa M."/>
            <person name="Nazareth L."/>
            <person name="Ngo R."/>
            <person name="Nguyen L."/>
            <person name="Okwuonu G."/>
            <person name="Ongeri F."/>
            <person name="Patil S."/>
            <person name="Petrosino J."/>
            <person name="Pham C."/>
            <person name="Pham P."/>
            <person name="Pu L.-L."/>
            <person name="Puazo M."/>
            <person name="Raj R."/>
            <person name="Reid J."/>
            <person name="Rouhana J."/>
            <person name="Saada N."/>
            <person name="Shang Y."/>
            <person name="Simmons D."/>
            <person name="Thornton R."/>
            <person name="Warren J."/>
            <person name="Weissenberger G."/>
            <person name="Zhang J."/>
            <person name="Zhang L."/>
            <person name="Zhou C."/>
            <person name="Zhu D."/>
            <person name="Muzny D."/>
            <person name="Worley K."/>
            <person name="Gibbs R."/>
        </authorList>
    </citation>
    <scope>NUCLEOTIDE SEQUENCE [LARGE SCALE GENOMIC DNA]</scope>
    <source>
        <strain evidence="1 2">ATCC 33300</strain>
    </source>
</reference>
<protein>
    <submittedName>
        <fullName evidence="1">Uncharacterized protein</fullName>
    </submittedName>
</protein>
<evidence type="ECO:0000313" key="2">
    <source>
        <dbReference type="Proteomes" id="UP000006241"/>
    </source>
</evidence>